<evidence type="ECO:0000313" key="2">
    <source>
        <dbReference type="Proteomes" id="UP000245383"/>
    </source>
</evidence>
<gene>
    <name evidence="1" type="ORF">BB561_004824</name>
</gene>
<dbReference type="AlphaFoldDB" id="A0A2T9YE16"/>
<keyword evidence="2" id="KW-1185">Reference proteome</keyword>
<accession>A0A2T9YE16</accession>
<name>A0A2T9YE16_9FUNG</name>
<evidence type="ECO:0000313" key="1">
    <source>
        <dbReference type="EMBL" id="PVU90534.1"/>
    </source>
</evidence>
<organism evidence="1 2">
    <name type="scientific">Smittium simulii</name>
    <dbReference type="NCBI Taxonomy" id="133385"/>
    <lineage>
        <taxon>Eukaryota</taxon>
        <taxon>Fungi</taxon>
        <taxon>Fungi incertae sedis</taxon>
        <taxon>Zoopagomycota</taxon>
        <taxon>Kickxellomycotina</taxon>
        <taxon>Harpellomycetes</taxon>
        <taxon>Harpellales</taxon>
        <taxon>Legeriomycetaceae</taxon>
        <taxon>Smittium</taxon>
    </lineage>
</organism>
<dbReference type="EMBL" id="MBFR01000251">
    <property type="protein sequence ID" value="PVU90534.1"/>
    <property type="molecule type" value="Genomic_DNA"/>
</dbReference>
<comment type="caution">
    <text evidence="1">The sequence shown here is derived from an EMBL/GenBank/DDBJ whole genome shotgun (WGS) entry which is preliminary data.</text>
</comment>
<proteinExistence type="predicted"/>
<feature type="non-terminal residue" evidence="1">
    <location>
        <position position="1"/>
    </location>
</feature>
<protein>
    <submittedName>
        <fullName evidence="1">Uncharacterized protein</fullName>
    </submittedName>
</protein>
<sequence length="201" mass="22893">AIKKKPYNKSFLDITEVDFGSDLYCSSSLPSVSNMGTDHAQKDSVRVINMELVNQLAVDSAKLTELYSELKQKTIKSIKKNKKKQYLKNIEETSQDFISNKSKKLWSWIKNRIGRGFASISNGPVLDTDGNLIIEQNQKLLVWAKHFEGLAEDSTGNSRVITKWQNIWEPSRDTLPECNDSITWEEIKIALKATPKTKQLE</sequence>
<dbReference type="Proteomes" id="UP000245383">
    <property type="component" value="Unassembled WGS sequence"/>
</dbReference>
<reference evidence="1 2" key="1">
    <citation type="journal article" date="2018" name="MBio">
        <title>Comparative Genomics Reveals the Core Gene Toolbox for the Fungus-Insect Symbiosis.</title>
        <authorList>
            <person name="Wang Y."/>
            <person name="Stata M."/>
            <person name="Wang W."/>
            <person name="Stajich J.E."/>
            <person name="White M.M."/>
            <person name="Moncalvo J.M."/>
        </authorList>
    </citation>
    <scope>NUCLEOTIDE SEQUENCE [LARGE SCALE GENOMIC DNA]</scope>
    <source>
        <strain evidence="1 2">SWE-8-4</strain>
    </source>
</reference>